<feature type="compositionally biased region" description="Polar residues" evidence="1">
    <location>
        <begin position="113"/>
        <end position="123"/>
    </location>
</feature>
<evidence type="ECO:0000313" key="2">
    <source>
        <dbReference type="EMBL" id="GBO46336.1"/>
    </source>
</evidence>
<protein>
    <submittedName>
        <fullName evidence="2">Uncharacterized protein</fullName>
    </submittedName>
</protein>
<sequence>MRGSNFVWKSSFNPRRHNAMKTATTKLHSHASQPYKRSTGKHNRRISVNAAVRGLYENENTKQESTLHKYHSTQHAPGGFIRKKQGKPQRTRWSQEQSAMVTHDNIRSKQQRRSATATLTPKSKQARMPA</sequence>
<keyword evidence="3" id="KW-1185">Reference proteome</keyword>
<gene>
    <name evidence="2" type="ORF">AVEN_174233_1</name>
</gene>
<feature type="compositionally biased region" description="Polar residues" evidence="1">
    <location>
        <begin position="23"/>
        <end position="36"/>
    </location>
</feature>
<dbReference type="Proteomes" id="UP000499080">
    <property type="component" value="Unassembled WGS sequence"/>
</dbReference>
<feature type="region of interest" description="Disordered" evidence="1">
    <location>
        <begin position="63"/>
        <end position="130"/>
    </location>
</feature>
<name>A0A4Y2XAU6_ARAVE</name>
<reference evidence="2 3" key="1">
    <citation type="journal article" date="2019" name="Sci. Rep.">
        <title>Orb-weaving spider Araneus ventricosus genome elucidates the spidroin gene catalogue.</title>
        <authorList>
            <person name="Kono N."/>
            <person name="Nakamura H."/>
            <person name="Ohtoshi R."/>
            <person name="Moran D.A.P."/>
            <person name="Shinohara A."/>
            <person name="Yoshida Y."/>
            <person name="Fujiwara M."/>
            <person name="Mori M."/>
            <person name="Tomita M."/>
            <person name="Arakawa K."/>
        </authorList>
    </citation>
    <scope>NUCLEOTIDE SEQUENCE [LARGE SCALE GENOMIC DNA]</scope>
</reference>
<feature type="compositionally biased region" description="Basic residues" evidence="1">
    <location>
        <begin position="81"/>
        <end position="90"/>
    </location>
</feature>
<evidence type="ECO:0000313" key="3">
    <source>
        <dbReference type="Proteomes" id="UP000499080"/>
    </source>
</evidence>
<comment type="caution">
    <text evidence="2">The sequence shown here is derived from an EMBL/GenBank/DDBJ whole genome shotgun (WGS) entry which is preliminary data.</text>
</comment>
<organism evidence="2 3">
    <name type="scientific">Araneus ventricosus</name>
    <name type="common">Orbweaver spider</name>
    <name type="synonym">Epeira ventricosa</name>
    <dbReference type="NCBI Taxonomy" id="182803"/>
    <lineage>
        <taxon>Eukaryota</taxon>
        <taxon>Metazoa</taxon>
        <taxon>Ecdysozoa</taxon>
        <taxon>Arthropoda</taxon>
        <taxon>Chelicerata</taxon>
        <taxon>Arachnida</taxon>
        <taxon>Araneae</taxon>
        <taxon>Araneomorphae</taxon>
        <taxon>Entelegynae</taxon>
        <taxon>Araneoidea</taxon>
        <taxon>Araneidae</taxon>
        <taxon>Araneus</taxon>
    </lineage>
</organism>
<dbReference type="EMBL" id="BGPR01073958">
    <property type="protein sequence ID" value="GBO46336.1"/>
    <property type="molecule type" value="Genomic_DNA"/>
</dbReference>
<feature type="region of interest" description="Disordered" evidence="1">
    <location>
        <begin position="23"/>
        <end position="43"/>
    </location>
</feature>
<accession>A0A4Y2XAU6</accession>
<feature type="compositionally biased region" description="Polar residues" evidence="1">
    <location>
        <begin position="91"/>
        <end position="100"/>
    </location>
</feature>
<dbReference type="AlphaFoldDB" id="A0A4Y2XAU6"/>
<evidence type="ECO:0000256" key="1">
    <source>
        <dbReference type="SAM" id="MobiDB-lite"/>
    </source>
</evidence>
<proteinExistence type="predicted"/>